<reference evidence="2 3" key="1">
    <citation type="journal article" date="2012" name="PLoS Pathog.">
        <title>Diverse lifestyles and strategies of plant pathogenesis encoded in the genomes of eighteen Dothideomycetes fungi.</title>
        <authorList>
            <person name="Ohm R.A."/>
            <person name="Feau N."/>
            <person name="Henrissat B."/>
            <person name="Schoch C.L."/>
            <person name="Horwitz B.A."/>
            <person name="Barry K.W."/>
            <person name="Condon B.J."/>
            <person name="Copeland A.C."/>
            <person name="Dhillon B."/>
            <person name="Glaser F."/>
            <person name="Hesse C.N."/>
            <person name="Kosti I."/>
            <person name="LaButti K."/>
            <person name="Lindquist E.A."/>
            <person name="Lucas S."/>
            <person name="Salamov A.A."/>
            <person name="Bradshaw R.E."/>
            <person name="Ciuffetti L."/>
            <person name="Hamelin R.C."/>
            <person name="Kema G.H.J."/>
            <person name="Lawrence C."/>
            <person name="Scott J.A."/>
            <person name="Spatafora J.W."/>
            <person name="Turgeon B.G."/>
            <person name="de Wit P.J.G.M."/>
            <person name="Zhong S."/>
            <person name="Goodwin S.B."/>
            <person name="Grigoriev I.V."/>
        </authorList>
    </citation>
    <scope>NUCLEOTIDE SEQUENCE [LARGE SCALE GENOMIC DNA]</scope>
    <source>
        <strain evidence="3">28A</strain>
    </source>
</reference>
<evidence type="ECO:0000256" key="1">
    <source>
        <dbReference type="SAM" id="MobiDB-lite"/>
    </source>
</evidence>
<feature type="compositionally biased region" description="Basic and acidic residues" evidence="1">
    <location>
        <begin position="61"/>
        <end position="84"/>
    </location>
</feature>
<evidence type="ECO:0000313" key="3">
    <source>
        <dbReference type="Proteomes" id="UP000016935"/>
    </source>
</evidence>
<feature type="region of interest" description="Disordered" evidence="1">
    <location>
        <begin position="133"/>
        <end position="200"/>
    </location>
</feature>
<dbReference type="STRING" id="671987.R0IPL2"/>
<gene>
    <name evidence="2" type="ORF">SETTUDRAFT_41222</name>
</gene>
<dbReference type="eggNOG" id="ENOG502R8G6">
    <property type="taxonomic scope" value="Eukaryota"/>
</dbReference>
<dbReference type="EMBL" id="KB908592">
    <property type="protein sequence ID" value="EOA86636.1"/>
    <property type="molecule type" value="Genomic_DNA"/>
</dbReference>
<proteinExistence type="predicted"/>
<dbReference type="RefSeq" id="XP_008025105.1">
    <property type="nucleotide sequence ID" value="XM_008026914.1"/>
</dbReference>
<feature type="region of interest" description="Disordered" evidence="1">
    <location>
        <begin position="247"/>
        <end position="281"/>
    </location>
</feature>
<dbReference type="GeneID" id="19404682"/>
<feature type="compositionally biased region" description="Low complexity" evidence="1">
    <location>
        <begin position="189"/>
        <end position="200"/>
    </location>
</feature>
<dbReference type="HOGENOM" id="CLU_937401_0_0_1"/>
<dbReference type="AlphaFoldDB" id="R0IPL2"/>
<reference evidence="2 3" key="2">
    <citation type="journal article" date="2013" name="PLoS Genet.">
        <title>Comparative genome structure, secondary metabolite, and effector coding capacity across Cochliobolus pathogens.</title>
        <authorList>
            <person name="Condon B.J."/>
            <person name="Leng Y."/>
            <person name="Wu D."/>
            <person name="Bushley K.E."/>
            <person name="Ohm R.A."/>
            <person name="Otillar R."/>
            <person name="Martin J."/>
            <person name="Schackwitz W."/>
            <person name="Grimwood J."/>
            <person name="MohdZainudin N."/>
            <person name="Xue C."/>
            <person name="Wang R."/>
            <person name="Manning V.A."/>
            <person name="Dhillon B."/>
            <person name="Tu Z.J."/>
            <person name="Steffenson B.J."/>
            <person name="Salamov A."/>
            <person name="Sun H."/>
            <person name="Lowry S."/>
            <person name="LaButti K."/>
            <person name="Han J."/>
            <person name="Copeland A."/>
            <person name="Lindquist E."/>
            <person name="Barry K."/>
            <person name="Schmutz J."/>
            <person name="Baker S.E."/>
            <person name="Ciuffetti L.M."/>
            <person name="Grigoriev I.V."/>
            <person name="Zhong S."/>
            <person name="Turgeon B.G."/>
        </authorList>
    </citation>
    <scope>NUCLEOTIDE SEQUENCE [LARGE SCALE GENOMIC DNA]</scope>
    <source>
        <strain evidence="3">28A</strain>
    </source>
</reference>
<protein>
    <submittedName>
        <fullName evidence="2">Uncharacterized protein</fullName>
    </submittedName>
</protein>
<organism evidence="2 3">
    <name type="scientific">Exserohilum turcicum (strain 28A)</name>
    <name type="common">Northern leaf blight fungus</name>
    <name type="synonym">Setosphaeria turcica</name>
    <dbReference type="NCBI Taxonomy" id="671987"/>
    <lineage>
        <taxon>Eukaryota</taxon>
        <taxon>Fungi</taxon>
        <taxon>Dikarya</taxon>
        <taxon>Ascomycota</taxon>
        <taxon>Pezizomycotina</taxon>
        <taxon>Dothideomycetes</taxon>
        <taxon>Pleosporomycetidae</taxon>
        <taxon>Pleosporales</taxon>
        <taxon>Pleosporineae</taxon>
        <taxon>Pleosporaceae</taxon>
        <taxon>Exserohilum</taxon>
    </lineage>
</organism>
<feature type="compositionally biased region" description="Basic and acidic residues" evidence="1">
    <location>
        <begin position="257"/>
        <end position="267"/>
    </location>
</feature>
<name>R0IPL2_EXST2</name>
<accession>R0IPL2</accession>
<feature type="compositionally biased region" description="Low complexity" evidence="1">
    <location>
        <begin position="139"/>
        <end position="159"/>
    </location>
</feature>
<feature type="region of interest" description="Disordered" evidence="1">
    <location>
        <begin position="209"/>
        <end position="228"/>
    </location>
</feature>
<feature type="region of interest" description="Disordered" evidence="1">
    <location>
        <begin position="25"/>
        <end position="109"/>
    </location>
</feature>
<sequence>MAELVELGFTGLDKFADRYWDQTYNHLPALPRPGNKKRRRQQQQQQRQQPGRELPQGYSARHPDKGYRSSRSSSEDAYVRESEAAMHGPDGQDDYYYDDNDDDDYARGRGYYERVDYRAPGPGLRIPREQAEWAGPRNAQVAAHAHAPPAQTGYAQRRPAPQRRRSSWSPARSGRRGPHDARRARSQSRSRAAPSEAKQRLVATLGGALVGGRAGGQPGQQRHQVRHGGDDCWGHYRRRWRQRGVRPLGQGATWQEEGTRGIREGGRARKQRGSQKRALGPWGRLRPRWEAALLRRP</sequence>
<dbReference type="OrthoDB" id="3801381at2759"/>
<evidence type="ECO:0000313" key="2">
    <source>
        <dbReference type="EMBL" id="EOA86636.1"/>
    </source>
</evidence>
<feature type="compositionally biased region" description="Gly residues" evidence="1">
    <location>
        <begin position="209"/>
        <end position="218"/>
    </location>
</feature>
<feature type="compositionally biased region" description="Acidic residues" evidence="1">
    <location>
        <begin position="91"/>
        <end position="104"/>
    </location>
</feature>
<dbReference type="Proteomes" id="UP000016935">
    <property type="component" value="Unassembled WGS sequence"/>
</dbReference>
<keyword evidence="3" id="KW-1185">Reference proteome</keyword>